<evidence type="ECO:0000256" key="2">
    <source>
        <dbReference type="SAM" id="Phobius"/>
    </source>
</evidence>
<keyword evidence="2" id="KW-1133">Transmembrane helix</keyword>
<feature type="region of interest" description="Disordered" evidence="1">
    <location>
        <begin position="35"/>
        <end position="69"/>
    </location>
</feature>
<reference evidence="4" key="1">
    <citation type="journal article" date="2019" name="Int. J. Syst. Evol. Microbiol.">
        <title>The Global Catalogue of Microorganisms (GCM) 10K type strain sequencing project: providing services to taxonomists for standard genome sequencing and annotation.</title>
        <authorList>
            <consortium name="The Broad Institute Genomics Platform"/>
            <consortium name="The Broad Institute Genome Sequencing Center for Infectious Disease"/>
            <person name="Wu L."/>
            <person name="Ma J."/>
        </authorList>
    </citation>
    <scope>NUCLEOTIDE SEQUENCE [LARGE SCALE GENOMIC DNA]</scope>
    <source>
        <strain evidence="4">CGMCC 1.16444</strain>
    </source>
</reference>
<dbReference type="EMBL" id="JBHSJF010000006">
    <property type="protein sequence ID" value="MFC5068813.1"/>
    <property type="molecule type" value="Genomic_DNA"/>
</dbReference>
<comment type="caution">
    <text evidence="3">The sequence shown here is derived from an EMBL/GenBank/DDBJ whole genome shotgun (WGS) entry which is preliminary data.</text>
</comment>
<dbReference type="Proteomes" id="UP001595796">
    <property type="component" value="Unassembled WGS sequence"/>
</dbReference>
<keyword evidence="4" id="KW-1185">Reference proteome</keyword>
<sequence>MSNKSQGILALIAFVLLIGVYFIWDATKNDGQMTLTDANPNAPALTQPAAPGGAPANPTGNQPAPTPQQ</sequence>
<evidence type="ECO:0000313" key="4">
    <source>
        <dbReference type="Proteomes" id="UP001595796"/>
    </source>
</evidence>
<protein>
    <recommendedName>
        <fullName evidence="5">Membrane protein insertase YidC</fullName>
    </recommendedName>
</protein>
<feature type="compositionally biased region" description="Low complexity" evidence="1">
    <location>
        <begin position="42"/>
        <end position="63"/>
    </location>
</feature>
<accession>A0ABV9Z1P0</accession>
<evidence type="ECO:0000313" key="3">
    <source>
        <dbReference type="EMBL" id="MFC5068813.1"/>
    </source>
</evidence>
<organism evidence="3 4">
    <name type="scientific">Flaviflagellibacter deserti</name>
    <dbReference type="NCBI Taxonomy" id="2267266"/>
    <lineage>
        <taxon>Bacteria</taxon>
        <taxon>Pseudomonadati</taxon>
        <taxon>Pseudomonadota</taxon>
        <taxon>Alphaproteobacteria</taxon>
        <taxon>Hyphomicrobiales</taxon>
        <taxon>Flaviflagellibacter</taxon>
    </lineage>
</organism>
<gene>
    <name evidence="3" type="ORF">ACFPFW_12415</name>
</gene>
<dbReference type="RefSeq" id="WP_114956005.1">
    <property type="nucleotide sequence ID" value="NZ_JBHSJF010000006.1"/>
</dbReference>
<evidence type="ECO:0000256" key="1">
    <source>
        <dbReference type="SAM" id="MobiDB-lite"/>
    </source>
</evidence>
<feature type="transmembrane region" description="Helical" evidence="2">
    <location>
        <begin position="6"/>
        <end position="24"/>
    </location>
</feature>
<evidence type="ECO:0008006" key="5">
    <source>
        <dbReference type="Google" id="ProtNLM"/>
    </source>
</evidence>
<name>A0ABV9Z1P0_9HYPH</name>
<keyword evidence="2" id="KW-0472">Membrane</keyword>
<proteinExistence type="predicted"/>
<keyword evidence="2" id="KW-0812">Transmembrane</keyword>